<evidence type="ECO:0000313" key="6">
    <source>
        <dbReference type="EMBL" id="MCA9382999.1"/>
    </source>
</evidence>
<evidence type="ECO:0000256" key="2">
    <source>
        <dbReference type="ARBA" id="ARBA00022679"/>
    </source>
</evidence>
<dbReference type="PROSITE" id="PS01075">
    <property type="entry name" value="ACETATE_KINASE_1"/>
    <property type="match status" value="1"/>
</dbReference>
<keyword evidence="3" id="KW-0547">Nucleotide-binding</keyword>
<organism evidence="6 7">
    <name type="scientific">Candidatus Dojkabacteria bacterium</name>
    <dbReference type="NCBI Taxonomy" id="2099670"/>
    <lineage>
        <taxon>Bacteria</taxon>
        <taxon>Candidatus Dojkabacteria</taxon>
    </lineage>
</organism>
<dbReference type="Proteomes" id="UP000783287">
    <property type="component" value="Unassembled WGS sequence"/>
</dbReference>
<dbReference type="GO" id="GO:0005524">
    <property type="term" value="F:ATP binding"/>
    <property type="evidence" value="ECO:0007669"/>
    <property type="project" value="UniProtKB-KW"/>
</dbReference>
<name>A0A955L4R3_9BACT</name>
<evidence type="ECO:0000256" key="4">
    <source>
        <dbReference type="ARBA" id="ARBA00022777"/>
    </source>
</evidence>
<dbReference type="InterPro" id="IPR043129">
    <property type="entry name" value="ATPase_NBD"/>
</dbReference>
<dbReference type="InterPro" id="IPR000890">
    <property type="entry name" value="Aliphatic_acid_kin_short-chain"/>
</dbReference>
<keyword evidence="4" id="KW-0418">Kinase</keyword>
<proteinExistence type="inferred from homology"/>
<dbReference type="GO" id="GO:0008776">
    <property type="term" value="F:acetate kinase activity"/>
    <property type="evidence" value="ECO:0007669"/>
    <property type="project" value="TreeGrafter"/>
</dbReference>
<dbReference type="Gene3D" id="3.30.420.40">
    <property type="match status" value="1"/>
</dbReference>
<dbReference type="PANTHER" id="PTHR21060">
    <property type="entry name" value="ACETATE KINASE"/>
    <property type="match status" value="1"/>
</dbReference>
<dbReference type="GO" id="GO:0006083">
    <property type="term" value="P:acetate metabolic process"/>
    <property type="evidence" value="ECO:0007669"/>
    <property type="project" value="TreeGrafter"/>
</dbReference>
<evidence type="ECO:0000256" key="5">
    <source>
        <dbReference type="ARBA" id="ARBA00022840"/>
    </source>
</evidence>
<dbReference type="EMBL" id="JAGQLK010000018">
    <property type="protein sequence ID" value="MCA9382999.1"/>
    <property type="molecule type" value="Genomic_DNA"/>
</dbReference>
<protein>
    <recommendedName>
        <fullName evidence="8">Butyrate kinase</fullName>
    </recommendedName>
</protein>
<reference evidence="6" key="1">
    <citation type="submission" date="2020-04" db="EMBL/GenBank/DDBJ databases">
        <authorList>
            <person name="Zhang T."/>
        </authorList>
    </citation>
    <scope>NUCLEOTIDE SEQUENCE</scope>
    <source>
        <strain evidence="6">HKST-UBA14</strain>
    </source>
</reference>
<accession>A0A955L4R3</accession>
<dbReference type="SUPFAM" id="SSF53067">
    <property type="entry name" value="Actin-like ATPase domain"/>
    <property type="match status" value="1"/>
</dbReference>
<dbReference type="AlphaFoldDB" id="A0A955L4R3"/>
<evidence type="ECO:0000256" key="1">
    <source>
        <dbReference type="ARBA" id="ARBA00008748"/>
    </source>
</evidence>
<evidence type="ECO:0008006" key="8">
    <source>
        <dbReference type="Google" id="ProtNLM"/>
    </source>
</evidence>
<dbReference type="Pfam" id="PF00871">
    <property type="entry name" value="Acetate_kinase"/>
    <property type="match status" value="1"/>
</dbReference>
<sequence>MNTLVINAGSTTLKFKLFDHEYNTLLGGLLENDQGEFVFKLDKDGERHKWEIGAEGFIKAPELVLKEIGNHAIDRIGFRIVHGGEKYTKPVQINDTILEDLEKLNDLA</sequence>
<evidence type="ECO:0000313" key="7">
    <source>
        <dbReference type="Proteomes" id="UP000783287"/>
    </source>
</evidence>
<keyword evidence="5" id="KW-0067">ATP-binding</keyword>
<keyword evidence="2" id="KW-0808">Transferase</keyword>
<comment type="caution">
    <text evidence="6">The sequence shown here is derived from an EMBL/GenBank/DDBJ whole genome shotgun (WGS) entry which is preliminary data.</text>
</comment>
<comment type="similarity">
    <text evidence="1">Belongs to the acetokinase family.</text>
</comment>
<gene>
    <name evidence="6" type="ORF">KC909_01410</name>
</gene>
<feature type="non-terminal residue" evidence="6">
    <location>
        <position position="108"/>
    </location>
</feature>
<dbReference type="InterPro" id="IPR023865">
    <property type="entry name" value="Aliphatic_acid_kinase_CS"/>
</dbReference>
<evidence type="ECO:0000256" key="3">
    <source>
        <dbReference type="ARBA" id="ARBA00022741"/>
    </source>
</evidence>
<dbReference type="PANTHER" id="PTHR21060:SF15">
    <property type="entry name" value="ACETATE KINASE-RELATED"/>
    <property type="match status" value="1"/>
</dbReference>
<reference evidence="6" key="2">
    <citation type="journal article" date="2021" name="Microbiome">
        <title>Successional dynamics and alternative stable states in a saline activated sludge microbial community over 9 years.</title>
        <authorList>
            <person name="Wang Y."/>
            <person name="Ye J."/>
            <person name="Ju F."/>
            <person name="Liu L."/>
            <person name="Boyd J.A."/>
            <person name="Deng Y."/>
            <person name="Parks D.H."/>
            <person name="Jiang X."/>
            <person name="Yin X."/>
            <person name="Woodcroft B.J."/>
            <person name="Tyson G.W."/>
            <person name="Hugenholtz P."/>
            <person name="Polz M.F."/>
            <person name="Zhang T."/>
        </authorList>
    </citation>
    <scope>NUCLEOTIDE SEQUENCE</scope>
    <source>
        <strain evidence="6">HKST-UBA14</strain>
    </source>
</reference>